<protein>
    <submittedName>
        <fullName evidence="2">Spore gernimation protein</fullName>
    </submittedName>
</protein>
<accession>A0A109G3H1</accession>
<name>A0A109G3H1_PRIMG</name>
<dbReference type="EMBL" id="CP045272">
    <property type="protein sequence ID" value="QJX79191.1"/>
    <property type="molecule type" value="Genomic_DNA"/>
</dbReference>
<dbReference type="InterPro" id="IPR024255">
    <property type="entry name" value="GerPB"/>
</dbReference>
<evidence type="ECO:0000256" key="1">
    <source>
        <dbReference type="SAM" id="MobiDB-lite"/>
    </source>
</evidence>
<reference evidence="2 3" key="1">
    <citation type="submission" date="2019-10" db="EMBL/GenBank/DDBJ databases">
        <title>Complete genome sequences for adaption low water activity.</title>
        <authorList>
            <person name="Zhao L."/>
            <person name="Zhong J."/>
        </authorList>
    </citation>
    <scope>NUCLEOTIDE SEQUENCE [LARGE SCALE GENOMIC DNA]</scope>
    <source>
        <strain evidence="2 3">FDU301</strain>
    </source>
</reference>
<dbReference type="Pfam" id="PF10803">
    <property type="entry name" value="GerPB"/>
    <property type="match status" value="1"/>
</dbReference>
<organism evidence="2 3">
    <name type="scientific">Priestia megaterium</name>
    <name type="common">Bacillus megaterium</name>
    <dbReference type="NCBI Taxonomy" id="1404"/>
    <lineage>
        <taxon>Bacteria</taxon>
        <taxon>Bacillati</taxon>
        <taxon>Bacillota</taxon>
        <taxon>Bacilli</taxon>
        <taxon>Bacillales</taxon>
        <taxon>Bacillaceae</taxon>
        <taxon>Priestia</taxon>
    </lineage>
</organism>
<evidence type="ECO:0000313" key="3">
    <source>
        <dbReference type="Proteomes" id="UP000501076"/>
    </source>
</evidence>
<dbReference type="AlphaFoldDB" id="A0A109G3H1"/>
<dbReference type="Proteomes" id="UP000501076">
    <property type="component" value="Chromosome"/>
</dbReference>
<feature type="compositionally biased region" description="Low complexity" evidence="1">
    <location>
        <begin position="64"/>
        <end position="82"/>
    </location>
</feature>
<proteinExistence type="predicted"/>
<gene>
    <name evidence="2" type="ORF">FDZ14_24435</name>
</gene>
<feature type="region of interest" description="Disordered" evidence="1">
    <location>
        <begin position="61"/>
        <end position="93"/>
    </location>
</feature>
<evidence type="ECO:0000313" key="2">
    <source>
        <dbReference type="EMBL" id="QJX79191.1"/>
    </source>
</evidence>
<sequence>MLMNFYVNQSICIQSMKISAVSNSSVLQIGSVGVIKPNSNLFNTGGFTGAAPTETKKGILGSVSPSTFTPGTGAGTAPAPFSQSLTPPVRDND</sequence>